<dbReference type="EMBL" id="KN549713">
    <property type="protein sequence ID" value="KHJ96262.1"/>
    <property type="molecule type" value="Genomic_DNA"/>
</dbReference>
<evidence type="ECO:0000256" key="1">
    <source>
        <dbReference type="SAM" id="Phobius"/>
    </source>
</evidence>
<evidence type="ECO:0000259" key="2">
    <source>
        <dbReference type="Pfam" id="PF16212"/>
    </source>
</evidence>
<sequence length="98" mass="11408">MLTNAAHLSIELRCWTIPTAVVFIFFVILHFVYFICYSFMVQPSWIFDPPVLAPVEAMMTVDFWLVITISTVIALLPRFATRCLWNTLFNEDESKKTN</sequence>
<feature type="transmembrane region" description="Helical" evidence="1">
    <location>
        <begin position="20"/>
        <end position="41"/>
    </location>
</feature>
<keyword evidence="1" id="KW-1133">Transmembrane helix</keyword>
<evidence type="ECO:0000313" key="4">
    <source>
        <dbReference type="Proteomes" id="UP000053660"/>
    </source>
</evidence>
<accession>A0A0B1TKB8</accession>
<keyword evidence="1" id="KW-0472">Membrane</keyword>
<evidence type="ECO:0000313" key="3">
    <source>
        <dbReference type="EMBL" id="KHJ96262.1"/>
    </source>
</evidence>
<reference evidence="3 4" key="1">
    <citation type="submission" date="2014-03" db="EMBL/GenBank/DDBJ databases">
        <title>Draft genome of the hookworm Oesophagostomum dentatum.</title>
        <authorList>
            <person name="Mitreva M."/>
        </authorList>
    </citation>
    <scope>NUCLEOTIDE SEQUENCE [LARGE SCALE GENOMIC DNA]</scope>
    <source>
        <strain evidence="3 4">OD-Hann</strain>
    </source>
</reference>
<organism evidence="3 4">
    <name type="scientific">Oesophagostomum dentatum</name>
    <name type="common">Nodular worm</name>
    <dbReference type="NCBI Taxonomy" id="61180"/>
    <lineage>
        <taxon>Eukaryota</taxon>
        <taxon>Metazoa</taxon>
        <taxon>Ecdysozoa</taxon>
        <taxon>Nematoda</taxon>
        <taxon>Chromadorea</taxon>
        <taxon>Rhabditida</taxon>
        <taxon>Rhabditina</taxon>
        <taxon>Rhabditomorpha</taxon>
        <taxon>Strongyloidea</taxon>
        <taxon>Strongylidae</taxon>
        <taxon>Oesophagostomum</taxon>
    </lineage>
</organism>
<name>A0A0B1TKB8_OESDE</name>
<dbReference type="InterPro" id="IPR032630">
    <property type="entry name" value="P_typ_ATPase_c"/>
</dbReference>
<feature type="domain" description="P-type ATPase C-terminal" evidence="2">
    <location>
        <begin position="3"/>
        <end position="89"/>
    </location>
</feature>
<keyword evidence="4" id="KW-1185">Reference proteome</keyword>
<proteinExistence type="predicted"/>
<dbReference type="OrthoDB" id="10464099at2759"/>
<feature type="transmembrane region" description="Helical" evidence="1">
    <location>
        <begin position="61"/>
        <end position="80"/>
    </location>
</feature>
<protein>
    <recommendedName>
        <fullName evidence="2">P-type ATPase C-terminal domain-containing protein</fullName>
    </recommendedName>
</protein>
<keyword evidence="1" id="KW-0812">Transmembrane</keyword>
<dbReference type="Proteomes" id="UP000053660">
    <property type="component" value="Unassembled WGS sequence"/>
</dbReference>
<dbReference type="Pfam" id="PF16212">
    <property type="entry name" value="PhoLip_ATPase_C"/>
    <property type="match status" value="1"/>
</dbReference>
<dbReference type="AlphaFoldDB" id="A0A0B1TKB8"/>
<gene>
    <name evidence="3" type="ORF">OESDEN_03781</name>
</gene>